<evidence type="ECO:0000256" key="5">
    <source>
        <dbReference type="ARBA" id="ARBA00022490"/>
    </source>
</evidence>
<dbReference type="PANTHER" id="PTHR10997:SF8">
    <property type="entry name" value="EXPORTIN-2"/>
    <property type="match status" value="1"/>
</dbReference>
<evidence type="ECO:0000313" key="10">
    <source>
        <dbReference type="Proteomes" id="UP000076727"/>
    </source>
</evidence>
<dbReference type="EMBL" id="KV429066">
    <property type="protein sequence ID" value="KZT68490.1"/>
    <property type="molecule type" value="Genomic_DNA"/>
</dbReference>
<keyword evidence="6" id="KW-0653">Protein transport</keyword>
<organism evidence="9 10">
    <name type="scientific">Daedalea quercina L-15889</name>
    <dbReference type="NCBI Taxonomy" id="1314783"/>
    <lineage>
        <taxon>Eukaryota</taxon>
        <taxon>Fungi</taxon>
        <taxon>Dikarya</taxon>
        <taxon>Basidiomycota</taxon>
        <taxon>Agaricomycotina</taxon>
        <taxon>Agaricomycetes</taxon>
        <taxon>Polyporales</taxon>
        <taxon>Fomitopsis</taxon>
    </lineage>
</organism>
<protein>
    <submittedName>
        <fullName evidence="9">Importin alpha re-exporter</fullName>
    </submittedName>
</protein>
<keyword evidence="7" id="KW-0539">Nucleus</keyword>
<dbReference type="Gene3D" id="1.25.10.10">
    <property type="entry name" value="Leucine-rich Repeat Variant"/>
    <property type="match status" value="1"/>
</dbReference>
<dbReference type="Pfam" id="PF03810">
    <property type="entry name" value="IBN_N"/>
    <property type="match status" value="1"/>
</dbReference>
<proteinExistence type="inferred from homology"/>
<evidence type="ECO:0000313" key="9">
    <source>
        <dbReference type="EMBL" id="KZT68490.1"/>
    </source>
</evidence>
<dbReference type="InterPro" id="IPR001494">
    <property type="entry name" value="Importin-beta_N"/>
</dbReference>
<dbReference type="AlphaFoldDB" id="A0A165PQ56"/>
<dbReference type="GO" id="GO:0005049">
    <property type="term" value="F:nuclear export signal receptor activity"/>
    <property type="evidence" value="ECO:0007669"/>
    <property type="project" value="TreeGrafter"/>
</dbReference>
<dbReference type="OrthoDB" id="3268246at2759"/>
<dbReference type="Pfam" id="PF03378">
    <property type="entry name" value="CAS_CSE1"/>
    <property type="match status" value="1"/>
</dbReference>
<sequence>MSDIPTLLLASLNPSTRKQAEQSLQALSVQPGFLSVLLRLVLEPSQDRSVRLAGSVYLKNVIKNRWDDDDQPIPEADKAALRSELIPAMIALSNASDKAMRAQVAESVSLVAEIDFPEKWPDLVDKLVSSLSPMNYDVNIGVLETAHSIFRPWRAATRSNELFTNINYVLVRFSTPFLELFLHTTNLLFSTPPPANLATVAQAQVTLVDIFYDLTCQDLPPYFEDTHAKFFAPPDGLFLQLLLWDPPQLRGEEEDTTPSLPSQIKTGVLEIAELYVKLYPEVLLGSNSVPAFVSSIWNMISGGKRQSVADDGLVSQSLRFISTAIRIGHYKELFGSRETITNLVQGIVVPNVGLREHEIEQFEDDPLEYIRLDLAVPSLGGAGVSTDTLTRRQAAAEVLRALVSSGYESETTEITGAWISQGLQEYTANPRENWRAKDTAIYVMTAVATRGSTTQHGVTSTNTLVDVVKFFSDHVFQDLQAESGAVHPILQVDAIRFLHTFRNQLVKPQLLSVLPLLLRHLSSDNYVCYTYAAISIERMLFIKQGTQLMFTQADIHELAPHLLDALLKKIESAGTPEKVAENDYLMKCAMRVIITARSTFATGYERFLQRLVNILGAISKNPSNPLFDQYIFESISALMRFVVAANRSTLSTFEQTLFGPFTIILQQDIDQYIPYVFQVLAQMLELHTADVPAEYRSLLPFLLTPAAWQQKGSIPGLVKLLKAFLSRDAKQMVATGQFTAILAVIQQRLIPSKLNDTWGFELLQSVVQNIPPSDLKQYFRALMVTLLTRMQTSKTDKYVYHFVYFLTFTMAVPVEGLGPDYVISAVEEIQPQLWSQIVGNFVAPQAPKMPPKDRKVVVVGLTRLLTESTLMLQEPSVQAWPAAFTSLAKLFQEPQYLTKKDDEDPDAGITVVDFEEQTAGYQAAYSRLAASETVSVDPVAHVRDPREYLGQELVKLSRRDARVKTLVGAADASVAGPFLQSLATAGHNL</sequence>
<dbReference type="InterPro" id="IPR005043">
    <property type="entry name" value="XPO2_C"/>
</dbReference>
<dbReference type="InterPro" id="IPR011989">
    <property type="entry name" value="ARM-like"/>
</dbReference>
<dbReference type="GO" id="GO:0031267">
    <property type="term" value="F:small GTPase binding"/>
    <property type="evidence" value="ECO:0007669"/>
    <property type="project" value="InterPro"/>
</dbReference>
<feature type="domain" description="Importin N-terminal" evidence="8">
    <location>
        <begin position="20"/>
        <end position="91"/>
    </location>
</feature>
<name>A0A165PQ56_9APHY</name>
<keyword evidence="10" id="KW-1185">Reference proteome</keyword>
<dbReference type="GO" id="GO:0005829">
    <property type="term" value="C:cytosol"/>
    <property type="evidence" value="ECO:0007669"/>
    <property type="project" value="TreeGrafter"/>
</dbReference>
<dbReference type="Proteomes" id="UP000076727">
    <property type="component" value="Unassembled WGS sequence"/>
</dbReference>
<evidence type="ECO:0000256" key="3">
    <source>
        <dbReference type="ARBA" id="ARBA00008669"/>
    </source>
</evidence>
<keyword evidence="5" id="KW-0963">Cytoplasm</keyword>
<evidence type="ECO:0000256" key="6">
    <source>
        <dbReference type="ARBA" id="ARBA00022927"/>
    </source>
</evidence>
<comment type="subcellular location">
    <subcellularLocation>
        <location evidence="2">Cytoplasm</location>
    </subcellularLocation>
    <subcellularLocation>
        <location evidence="1">Nucleus</location>
    </subcellularLocation>
</comment>
<dbReference type="GO" id="GO:0005635">
    <property type="term" value="C:nuclear envelope"/>
    <property type="evidence" value="ECO:0007669"/>
    <property type="project" value="TreeGrafter"/>
</dbReference>
<dbReference type="GO" id="GO:0006606">
    <property type="term" value="P:protein import into nucleus"/>
    <property type="evidence" value="ECO:0007669"/>
    <property type="project" value="TreeGrafter"/>
</dbReference>
<dbReference type="PANTHER" id="PTHR10997">
    <property type="entry name" value="IMPORTIN-7, 8, 11"/>
    <property type="match status" value="1"/>
</dbReference>
<evidence type="ECO:0000256" key="7">
    <source>
        <dbReference type="ARBA" id="ARBA00023242"/>
    </source>
</evidence>
<evidence type="ECO:0000256" key="1">
    <source>
        <dbReference type="ARBA" id="ARBA00004123"/>
    </source>
</evidence>
<dbReference type="Pfam" id="PF08506">
    <property type="entry name" value="Cse1"/>
    <property type="match status" value="1"/>
</dbReference>
<dbReference type="STRING" id="1314783.A0A165PQ56"/>
<dbReference type="InterPro" id="IPR013713">
    <property type="entry name" value="XPO2_central"/>
</dbReference>
<evidence type="ECO:0000256" key="4">
    <source>
        <dbReference type="ARBA" id="ARBA00022448"/>
    </source>
</evidence>
<dbReference type="SMART" id="SM00913">
    <property type="entry name" value="IBN_N"/>
    <property type="match status" value="1"/>
</dbReference>
<dbReference type="InterPro" id="IPR016024">
    <property type="entry name" value="ARM-type_fold"/>
</dbReference>
<evidence type="ECO:0000256" key="2">
    <source>
        <dbReference type="ARBA" id="ARBA00004496"/>
    </source>
</evidence>
<dbReference type="SUPFAM" id="SSF48371">
    <property type="entry name" value="ARM repeat"/>
    <property type="match status" value="1"/>
</dbReference>
<dbReference type="PROSITE" id="PS50166">
    <property type="entry name" value="IMPORTIN_B_NT"/>
    <property type="match status" value="1"/>
</dbReference>
<gene>
    <name evidence="9" type="ORF">DAEQUDRAFT_711810</name>
</gene>
<comment type="similarity">
    <text evidence="3">Belongs to the XPO2/CSE1 family.</text>
</comment>
<keyword evidence="4" id="KW-0813">Transport</keyword>
<evidence type="ECO:0000259" key="8">
    <source>
        <dbReference type="PROSITE" id="PS50166"/>
    </source>
</evidence>
<accession>A0A165PQ56</accession>
<reference evidence="9 10" key="1">
    <citation type="journal article" date="2016" name="Mol. Biol. Evol.">
        <title>Comparative Genomics of Early-Diverging Mushroom-Forming Fungi Provides Insights into the Origins of Lignocellulose Decay Capabilities.</title>
        <authorList>
            <person name="Nagy L.G."/>
            <person name="Riley R."/>
            <person name="Tritt A."/>
            <person name="Adam C."/>
            <person name="Daum C."/>
            <person name="Floudas D."/>
            <person name="Sun H."/>
            <person name="Yadav J.S."/>
            <person name="Pangilinan J."/>
            <person name="Larsson K.H."/>
            <person name="Matsuura K."/>
            <person name="Barry K."/>
            <person name="Labutti K."/>
            <person name="Kuo R."/>
            <person name="Ohm R.A."/>
            <person name="Bhattacharya S.S."/>
            <person name="Shirouzu T."/>
            <person name="Yoshinaga Y."/>
            <person name="Martin F.M."/>
            <person name="Grigoriev I.V."/>
            <person name="Hibbett D.S."/>
        </authorList>
    </citation>
    <scope>NUCLEOTIDE SEQUENCE [LARGE SCALE GENOMIC DNA]</scope>
    <source>
        <strain evidence="9 10">L-15889</strain>
    </source>
</reference>
<dbReference type="GO" id="GO:0006611">
    <property type="term" value="P:protein export from nucleus"/>
    <property type="evidence" value="ECO:0007669"/>
    <property type="project" value="TreeGrafter"/>
</dbReference>